<dbReference type="GO" id="GO:1990716">
    <property type="term" value="C:axonemal central apparatus"/>
    <property type="evidence" value="ECO:0007669"/>
    <property type="project" value="TreeGrafter"/>
</dbReference>
<reference evidence="1" key="1">
    <citation type="submission" date="2025-08" db="UniProtKB">
        <authorList>
            <consortium name="Ensembl"/>
        </authorList>
    </citation>
    <scope>IDENTIFICATION</scope>
</reference>
<sequence length="390" mass="44453">KECCRCNSNTLFFFDTQINELGNPKAKKPDDIPLFYEVTEPAKVLLDAGEEIPCDLMAKILKFQLLRIKANDQQRREAEQLEMGSCIFEGVAKLIYDCLDWRRQHQHYLHSIQLLSVPTVVVATPHPLTPRSKKKSTQRPPLSTEVDMRYYCNLLDLVPPEVCSVPLILHCMLEQVVISTEESLPTVSCVAEAEPHNGLGLDSQLISFMLQSFLPLVHTKVERSHMLNSLLTTAQNEEDKKAVQGFDPAEVELSMMRRSPVWELIQSVARPRDSNSCWMAIKQQLQHYCTDDVVSWLVVERLIHQSVFESMPLTRLGPNGVLQNAPGPLGPLYPAHQQTPTIIPWDNPLSYAKQQRNILHTKGLLFLINSITLINFLFNCRDDISHRRPE</sequence>
<dbReference type="GeneTree" id="ENSGT00390000013693"/>
<dbReference type="Proteomes" id="UP000694565">
    <property type="component" value="Unplaced"/>
</dbReference>
<dbReference type="GO" id="GO:0003351">
    <property type="term" value="P:epithelial cilium movement involved in extracellular fluid movement"/>
    <property type="evidence" value="ECO:0007669"/>
    <property type="project" value="TreeGrafter"/>
</dbReference>
<dbReference type="PANTHER" id="PTHR21963:SF1">
    <property type="entry name" value="SPERM-ASSOCIATED ANTIGEN 17"/>
    <property type="match status" value="1"/>
</dbReference>
<dbReference type="AlphaFoldDB" id="A0A8C3A475"/>
<dbReference type="Ensembl" id="ENSCLMT00005037990.1">
    <property type="protein sequence ID" value="ENSCLMP00005036548.1"/>
    <property type="gene ID" value="ENSCLMG00005017460.1"/>
</dbReference>
<dbReference type="GO" id="GO:1904158">
    <property type="term" value="P:axonemal central apparatus assembly"/>
    <property type="evidence" value="ECO:0007669"/>
    <property type="project" value="TreeGrafter"/>
</dbReference>
<protein>
    <submittedName>
        <fullName evidence="1">Uncharacterized protein</fullName>
    </submittedName>
</protein>
<dbReference type="GO" id="GO:0005576">
    <property type="term" value="C:extracellular region"/>
    <property type="evidence" value="ECO:0007669"/>
    <property type="project" value="GOC"/>
</dbReference>
<evidence type="ECO:0000313" key="2">
    <source>
        <dbReference type="Proteomes" id="UP000694565"/>
    </source>
</evidence>
<reference evidence="1" key="2">
    <citation type="submission" date="2025-09" db="UniProtKB">
        <authorList>
            <consortium name="Ensembl"/>
        </authorList>
    </citation>
    <scope>IDENTIFICATION</scope>
</reference>
<proteinExistence type="predicted"/>
<name>A0A8C3A475_CYCLU</name>
<evidence type="ECO:0000313" key="1">
    <source>
        <dbReference type="Ensembl" id="ENSCLMP00005036548.1"/>
    </source>
</evidence>
<accession>A0A8C3A475</accession>
<dbReference type="PANTHER" id="PTHR21963">
    <property type="entry name" value="PF6"/>
    <property type="match status" value="1"/>
</dbReference>
<dbReference type="InterPro" id="IPR026173">
    <property type="entry name" value="SPAG17"/>
</dbReference>
<organism evidence="1 2">
    <name type="scientific">Cyclopterus lumpus</name>
    <name type="common">Lumpsucker</name>
    <dbReference type="NCBI Taxonomy" id="8103"/>
    <lineage>
        <taxon>Eukaryota</taxon>
        <taxon>Metazoa</taxon>
        <taxon>Chordata</taxon>
        <taxon>Craniata</taxon>
        <taxon>Vertebrata</taxon>
        <taxon>Euteleostomi</taxon>
        <taxon>Actinopterygii</taxon>
        <taxon>Neopterygii</taxon>
        <taxon>Teleostei</taxon>
        <taxon>Neoteleostei</taxon>
        <taxon>Acanthomorphata</taxon>
        <taxon>Eupercaria</taxon>
        <taxon>Perciformes</taxon>
        <taxon>Cottioidei</taxon>
        <taxon>Cottales</taxon>
        <taxon>Cyclopteridae</taxon>
        <taxon>Cyclopterus</taxon>
    </lineage>
</organism>
<keyword evidence="2" id="KW-1185">Reference proteome</keyword>